<proteinExistence type="predicted"/>
<name>A0A1H6FJ97_THEAL</name>
<dbReference type="AlphaFoldDB" id="A0A1H6FJ97"/>
<keyword evidence="2" id="KW-1185">Reference proteome</keyword>
<dbReference type="STRING" id="29539.SAMN02745716_0329"/>
<sequence>MWSPGRYDTCPKRLHDSFVVRGPDGKLYPTWHPPRARLPNGEWCTFGHEHGRDPRGSRLYGWRHEDHVSHKIEWQNDVPLERSLPGGGRRRTSVRCDFLVKIHQGTHSADAFGNNLHELIYAVRCSDGTALIATLLSAFGAPNQFVRACDKRTVIAAGPAFAQPASGGARLIPDASCVRRYLLVPAGRFSDFSRALYEDWLSANYLRTLGGRLLAYFDPHFAVFNPSRYASSDAPPELERSIATCWLTEAGDQRARGGACDAATRYGARTTPLPFDSPESPFDGTHREVYFNQTLVDNAGGPVHWWTDPFGGHARRQPFPGAIRQYLAPRSNRSWPTLESQAFGARRPYDAPGVHAPN</sequence>
<protein>
    <submittedName>
        <fullName evidence="1">Uncharacterized protein</fullName>
    </submittedName>
</protein>
<gene>
    <name evidence="1" type="ORF">SAMN02745716_0329</name>
</gene>
<reference evidence="2" key="1">
    <citation type="submission" date="2016-10" db="EMBL/GenBank/DDBJ databases">
        <authorList>
            <person name="Varghese N."/>
            <person name="Submissions S."/>
        </authorList>
    </citation>
    <scope>NUCLEOTIDE SEQUENCE [LARGE SCALE GENOMIC DNA]</scope>
    <source>
        <strain evidence="2">ATCC 35263</strain>
    </source>
</reference>
<evidence type="ECO:0000313" key="2">
    <source>
        <dbReference type="Proteomes" id="UP000222056"/>
    </source>
</evidence>
<dbReference type="Proteomes" id="UP000222056">
    <property type="component" value="Unassembled WGS sequence"/>
</dbReference>
<organism evidence="1 2">
    <name type="scientific">Thermoleophilum album</name>
    <dbReference type="NCBI Taxonomy" id="29539"/>
    <lineage>
        <taxon>Bacteria</taxon>
        <taxon>Bacillati</taxon>
        <taxon>Actinomycetota</taxon>
        <taxon>Thermoleophilia</taxon>
        <taxon>Thermoleophilales</taxon>
        <taxon>Thermoleophilaceae</taxon>
        <taxon>Thermoleophilum</taxon>
    </lineage>
</organism>
<evidence type="ECO:0000313" key="1">
    <source>
        <dbReference type="EMBL" id="SEH10472.1"/>
    </source>
</evidence>
<accession>A0A1H6FJ97</accession>
<dbReference type="EMBL" id="FNWJ01000001">
    <property type="protein sequence ID" value="SEH10472.1"/>
    <property type="molecule type" value="Genomic_DNA"/>
</dbReference>